<evidence type="ECO:0000313" key="2">
    <source>
        <dbReference type="Proteomes" id="UP001066276"/>
    </source>
</evidence>
<protein>
    <submittedName>
        <fullName evidence="1">Uncharacterized protein</fullName>
    </submittedName>
</protein>
<dbReference type="AlphaFoldDB" id="A0AAV7KWJ7"/>
<dbReference type="Proteomes" id="UP001066276">
    <property type="component" value="Chromosome 12"/>
</dbReference>
<proteinExistence type="predicted"/>
<gene>
    <name evidence="1" type="ORF">NDU88_003267</name>
</gene>
<keyword evidence="2" id="KW-1185">Reference proteome</keyword>
<organism evidence="1 2">
    <name type="scientific">Pleurodeles waltl</name>
    <name type="common">Iberian ribbed newt</name>
    <dbReference type="NCBI Taxonomy" id="8319"/>
    <lineage>
        <taxon>Eukaryota</taxon>
        <taxon>Metazoa</taxon>
        <taxon>Chordata</taxon>
        <taxon>Craniata</taxon>
        <taxon>Vertebrata</taxon>
        <taxon>Euteleostomi</taxon>
        <taxon>Amphibia</taxon>
        <taxon>Batrachia</taxon>
        <taxon>Caudata</taxon>
        <taxon>Salamandroidea</taxon>
        <taxon>Salamandridae</taxon>
        <taxon>Pleurodelinae</taxon>
        <taxon>Pleurodeles</taxon>
    </lineage>
</organism>
<evidence type="ECO:0000313" key="1">
    <source>
        <dbReference type="EMBL" id="KAJ1083107.1"/>
    </source>
</evidence>
<comment type="caution">
    <text evidence="1">The sequence shown here is derived from an EMBL/GenBank/DDBJ whole genome shotgun (WGS) entry which is preliminary data.</text>
</comment>
<dbReference type="EMBL" id="JANPWB010000016">
    <property type="protein sequence ID" value="KAJ1083107.1"/>
    <property type="molecule type" value="Genomic_DNA"/>
</dbReference>
<reference evidence="1" key="1">
    <citation type="journal article" date="2022" name="bioRxiv">
        <title>Sequencing and chromosome-scale assembly of the giantPleurodeles waltlgenome.</title>
        <authorList>
            <person name="Brown T."/>
            <person name="Elewa A."/>
            <person name="Iarovenko S."/>
            <person name="Subramanian E."/>
            <person name="Araus A.J."/>
            <person name="Petzold A."/>
            <person name="Susuki M."/>
            <person name="Suzuki K.-i.T."/>
            <person name="Hayashi T."/>
            <person name="Toyoda A."/>
            <person name="Oliveira C."/>
            <person name="Osipova E."/>
            <person name="Leigh N.D."/>
            <person name="Simon A."/>
            <person name="Yun M.H."/>
        </authorList>
    </citation>
    <scope>NUCLEOTIDE SEQUENCE</scope>
    <source>
        <strain evidence="1">20211129_DDA</strain>
        <tissue evidence="1">Liver</tissue>
    </source>
</reference>
<accession>A0AAV7KWJ7</accession>
<name>A0AAV7KWJ7_PLEWA</name>
<sequence>MNVQIVCLVDQYISHFNAKYPGSVIDVFILRNSSIPYVMAQLQRHRVPFLQEDEARDGRVAAVDPLDSEEEEAEDEDADNRTAIIQQYF</sequence>